<accession>A0A7S0WNT4</accession>
<dbReference type="EMBL" id="HBFB01012372">
    <property type="protein sequence ID" value="CAD8675616.1"/>
    <property type="molecule type" value="Transcribed_RNA"/>
</dbReference>
<protein>
    <recommendedName>
        <fullName evidence="3">Chalcone isomerase domain-containing protein</fullName>
    </recommendedName>
</protein>
<evidence type="ECO:0000256" key="1">
    <source>
        <dbReference type="ARBA" id="ARBA00007166"/>
    </source>
</evidence>
<dbReference type="AlphaFoldDB" id="A0A7S0WNT4"/>
<dbReference type="GO" id="GO:0016872">
    <property type="term" value="F:intramolecular lyase activity"/>
    <property type="evidence" value="ECO:0007669"/>
    <property type="project" value="InterPro"/>
</dbReference>
<dbReference type="InterPro" id="IPR036298">
    <property type="entry name" value="Chalcone_isomerase_sf"/>
</dbReference>
<organism evidence="2">
    <name type="scientific">Chlamydomonas leiostraca</name>
    <dbReference type="NCBI Taxonomy" id="1034604"/>
    <lineage>
        <taxon>Eukaryota</taxon>
        <taxon>Viridiplantae</taxon>
        <taxon>Chlorophyta</taxon>
        <taxon>core chlorophytes</taxon>
        <taxon>Chlorophyceae</taxon>
        <taxon>CS clade</taxon>
        <taxon>Chlamydomonadales</taxon>
        <taxon>Chlamydomonadaceae</taxon>
        <taxon>Chlamydomonas</taxon>
    </lineage>
</organism>
<sequence>MMEADIPGSGRDPGRRRNWLMRLSSTAVGLLTMRGVRTRRRRRKHTPFASLSLAPSWCQDEGDEGFGPSISGREVFTDSSVSVFPLTLTVPPSWLGSSTKSASSHIHHHQHSHRRHRMLQLGQQQHVLNIEEDEEQFMHGEPHAAPHASVQRLVAAGSRMWGSGSWMDARNLLGVKIYDFAVYVDEAAWQQASGAPAATSSSGLGLMQPNPEQLVARVLRAPAPPCSLVLRAARDLPCQLLHTEMARVLERRYVKAGGQVGDPELQLLLSCFSAESLPASVRTANGSAVRRGSTMVFTRSEGGTLVATALEGSLAPRAWGAGQCAGAPMLPAPVHSPQLGEALMDLYLGDQPVSKRAKAAAAAALQRLAVPGQGGSGGVVYSPIEKQRLDCSGAESLDACVLQVQ</sequence>
<dbReference type="PANTHER" id="PTHR47284:SF3">
    <property type="entry name" value="FATTY-ACID-BINDING PROTEIN 2"/>
    <property type="match status" value="1"/>
</dbReference>
<dbReference type="SUPFAM" id="SSF54626">
    <property type="entry name" value="Chalcone isomerase"/>
    <property type="match status" value="1"/>
</dbReference>
<reference evidence="2" key="1">
    <citation type="submission" date="2021-01" db="EMBL/GenBank/DDBJ databases">
        <authorList>
            <person name="Corre E."/>
            <person name="Pelletier E."/>
            <person name="Niang G."/>
            <person name="Scheremetjew M."/>
            <person name="Finn R."/>
            <person name="Kale V."/>
            <person name="Holt S."/>
            <person name="Cochrane G."/>
            <person name="Meng A."/>
            <person name="Brown T."/>
            <person name="Cohen L."/>
        </authorList>
    </citation>
    <scope>NUCLEOTIDE SEQUENCE</scope>
    <source>
        <strain evidence="2">SAG 11-49</strain>
    </source>
</reference>
<gene>
    <name evidence="2" type="ORF">CLEI1391_LOCUS6986</name>
</gene>
<evidence type="ECO:0008006" key="3">
    <source>
        <dbReference type="Google" id="ProtNLM"/>
    </source>
</evidence>
<proteinExistence type="inferred from homology"/>
<dbReference type="Gene3D" id="3.50.70.10">
    <property type="match status" value="1"/>
</dbReference>
<dbReference type="InterPro" id="IPR016089">
    <property type="entry name" value="Chalcone_isomerase_bundle_sf"/>
</dbReference>
<name>A0A7S0WNT4_9CHLO</name>
<evidence type="ECO:0000313" key="2">
    <source>
        <dbReference type="EMBL" id="CAD8675616.1"/>
    </source>
</evidence>
<dbReference type="InterPro" id="IPR016088">
    <property type="entry name" value="Chalcone_isomerase_3-sand"/>
</dbReference>
<dbReference type="PANTHER" id="PTHR47284">
    <property type="entry name" value="FATTY-ACID-BINDING PROTEIN 2"/>
    <property type="match status" value="1"/>
</dbReference>
<dbReference type="Gene3D" id="1.10.890.20">
    <property type="match status" value="1"/>
</dbReference>
<comment type="similarity">
    <text evidence="1">Belongs to the chalcone isomerase family.</text>
</comment>